<gene>
    <name evidence="3" type="ordered locus">Nther_0942</name>
</gene>
<dbReference type="Gene3D" id="3.30.230.10">
    <property type="match status" value="1"/>
</dbReference>
<feature type="domain" description="GHMP kinase N-terminal" evidence="2">
    <location>
        <begin position="95"/>
        <end position="141"/>
    </location>
</feature>
<dbReference type="GO" id="GO:0005524">
    <property type="term" value="F:ATP binding"/>
    <property type="evidence" value="ECO:0007669"/>
    <property type="project" value="InterPro"/>
</dbReference>
<dbReference type="STRING" id="457570.Nther_0942"/>
<dbReference type="EMBL" id="CP001034">
    <property type="protein sequence ID" value="ACB84527.1"/>
    <property type="molecule type" value="Genomic_DNA"/>
</dbReference>
<dbReference type="RefSeq" id="WP_012447405.1">
    <property type="nucleotide sequence ID" value="NC_010718.1"/>
</dbReference>
<dbReference type="InParanoid" id="B2A0G6"/>
<accession>B2A0G6</accession>
<dbReference type="InterPro" id="IPR014721">
    <property type="entry name" value="Ribsml_uS5_D2-typ_fold_subgr"/>
</dbReference>
<proteinExistence type="predicted"/>
<organism evidence="3 4">
    <name type="scientific">Natranaerobius thermophilus (strain ATCC BAA-1301 / DSM 18059 / JW/NM-WN-LF)</name>
    <dbReference type="NCBI Taxonomy" id="457570"/>
    <lineage>
        <taxon>Bacteria</taxon>
        <taxon>Bacillati</taxon>
        <taxon>Bacillota</taxon>
        <taxon>Clostridia</taxon>
        <taxon>Natranaerobiales</taxon>
        <taxon>Natranaerobiaceae</taxon>
        <taxon>Natranaerobius</taxon>
    </lineage>
</organism>
<evidence type="ECO:0000259" key="2">
    <source>
        <dbReference type="Pfam" id="PF00288"/>
    </source>
</evidence>
<evidence type="ECO:0000313" key="3">
    <source>
        <dbReference type="EMBL" id="ACB84527.1"/>
    </source>
</evidence>
<dbReference type="OrthoDB" id="4548147at2"/>
<dbReference type="GO" id="GO:0016301">
    <property type="term" value="F:kinase activity"/>
    <property type="evidence" value="ECO:0007669"/>
    <property type="project" value="UniProtKB-KW"/>
</dbReference>
<evidence type="ECO:0000256" key="1">
    <source>
        <dbReference type="ARBA" id="ARBA00022777"/>
    </source>
</evidence>
<keyword evidence="4" id="KW-1185">Reference proteome</keyword>
<evidence type="ECO:0000313" key="4">
    <source>
        <dbReference type="Proteomes" id="UP000001683"/>
    </source>
</evidence>
<dbReference type="Pfam" id="PF00288">
    <property type="entry name" value="GHMP_kinases_N"/>
    <property type="match status" value="1"/>
</dbReference>
<reference evidence="3 4" key="2">
    <citation type="journal article" date="2011" name="J. Bacteriol.">
        <title>Complete genome sequence of the anaerobic, halophilic alkalithermophile Natranaerobius thermophilus JW/NM-WN-LF.</title>
        <authorList>
            <person name="Zhao B."/>
            <person name="Mesbah N.M."/>
            <person name="Dalin E."/>
            <person name="Goodwin L."/>
            <person name="Nolan M."/>
            <person name="Pitluck S."/>
            <person name="Chertkov O."/>
            <person name="Brettin T.S."/>
            <person name="Han J."/>
            <person name="Larimer F.W."/>
            <person name="Land M.L."/>
            <person name="Hauser L."/>
            <person name="Kyrpides N."/>
            <person name="Wiegel J."/>
        </authorList>
    </citation>
    <scope>NUCLEOTIDE SEQUENCE [LARGE SCALE GENOMIC DNA]</scope>
    <source>
        <strain evidence="4">ATCC BAA-1301 / DSM 18059 / JW/NM-WN-LF</strain>
    </source>
</reference>
<dbReference type="HOGENOM" id="CLU_056896_0_1_9"/>
<reference evidence="3 4" key="1">
    <citation type="submission" date="2008-04" db="EMBL/GenBank/DDBJ databases">
        <title>Complete sequence of chromosome of Natranaerobius thermophilus JW/NM-WN-LF.</title>
        <authorList>
            <consortium name="US DOE Joint Genome Institute"/>
            <person name="Copeland A."/>
            <person name="Lucas S."/>
            <person name="Lapidus A."/>
            <person name="Glavina del Rio T."/>
            <person name="Dalin E."/>
            <person name="Tice H."/>
            <person name="Bruce D."/>
            <person name="Goodwin L."/>
            <person name="Pitluck S."/>
            <person name="Chertkov O."/>
            <person name="Brettin T."/>
            <person name="Detter J.C."/>
            <person name="Han C."/>
            <person name="Kuske C.R."/>
            <person name="Schmutz J."/>
            <person name="Larimer F."/>
            <person name="Land M."/>
            <person name="Hauser L."/>
            <person name="Kyrpides N."/>
            <person name="Lykidis A."/>
            <person name="Mesbah N.M."/>
            <person name="Wiegel J."/>
        </authorList>
    </citation>
    <scope>NUCLEOTIDE SEQUENCE [LARGE SCALE GENOMIC DNA]</scope>
    <source>
        <strain evidence="4">ATCC BAA-1301 / DSM 18059 / JW/NM-WN-LF</strain>
    </source>
</reference>
<dbReference type="Proteomes" id="UP000001683">
    <property type="component" value="Chromosome"/>
</dbReference>
<protein>
    <submittedName>
        <fullName evidence="3">GHMP kinase</fullName>
    </submittedName>
</protein>
<dbReference type="KEGG" id="nth:Nther_0942"/>
<keyword evidence="1 3" id="KW-0418">Kinase</keyword>
<name>B2A0G6_NATTJ</name>
<dbReference type="InterPro" id="IPR020568">
    <property type="entry name" value="Ribosomal_Su5_D2-typ_SF"/>
</dbReference>
<sequence>MKSQVKVPLTCGEWVQGTIDGQDFLVSCPINAFSIVTLELFAVDERTEVKPISGVRYGPHGFPQIPGKAIQALQRFVSEPNNDLNIPSKIKIADKYGMNLTIKSDLPSAQGFGTSSADIYGTLYNLYNLIGASFHDQYILSSSLARQATKIEPSDTNCFRQLTAMNHRTGKGATYLGTVPKGQVAILNFYGSVDTEKFNQQKNLRELNKIKEPQVEAAYRYLLHGIRIKDLKLMAKGSTLGARSHQEVLHREEVEKILELYPKAGALGVIRAHSGTALGLIYPEGDLYKKYFREWYLKYQIEDTAEFLGFYNLVNGGID</sequence>
<dbReference type="SUPFAM" id="SSF54211">
    <property type="entry name" value="Ribosomal protein S5 domain 2-like"/>
    <property type="match status" value="1"/>
</dbReference>
<dbReference type="AlphaFoldDB" id="B2A0G6"/>
<dbReference type="eggNOG" id="COG4542">
    <property type="taxonomic scope" value="Bacteria"/>
</dbReference>
<dbReference type="InterPro" id="IPR006204">
    <property type="entry name" value="GHMP_kinase_N_dom"/>
</dbReference>
<keyword evidence="1 3" id="KW-0808">Transferase</keyword>